<dbReference type="AlphaFoldDB" id="A0A507FL46"/>
<dbReference type="EMBL" id="QEAP01000032">
    <property type="protein sequence ID" value="TPX76962.1"/>
    <property type="molecule type" value="Genomic_DNA"/>
</dbReference>
<name>A0A507FL46_9FUNG</name>
<feature type="region of interest" description="Disordered" evidence="4">
    <location>
        <begin position="817"/>
        <end position="880"/>
    </location>
</feature>
<evidence type="ECO:0000256" key="3">
    <source>
        <dbReference type="ARBA" id="ARBA00038149"/>
    </source>
</evidence>
<dbReference type="InterPro" id="IPR013320">
    <property type="entry name" value="ConA-like_dom_sf"/>
</dbReference>
<evidence type="ECO:0000259" key="5">
    <source>
        <dbReference type="PROSITE" id="PS50188"/>
    </source>
</evidence>
<accession>A0A507FL46</accession>
<dbReference type="PANTHER" id="PTHR10598">
    <property type="entry name" value="SET1/ASH2 HISTONE METHYLTRANSFERASE COMPLEX SUBUNIT ASH2"/>
    <property type="match status" value="1"/>
</dbReference>
<evidence type="ECO:0000313" key="7">
    <source>
        <dbReference type="Proteomes" id="UP000320333"/>
    </source>
</evidence>
<dbReference type="CDD" id="cd12872">
    <property type="entry name" value="SPRY_Ash2"/>
    <property type="match status" value="1"/>
</dbReference>
<evidence type="ECO:0000256" key="2">
    <source>
        <dbReference type="ARBA" id="ARBA00023242"/>
    </source>
</evidence>
<dbReference type="GO" id="GO:0000976">
    <property type="term" value="F:transcription cis-regulatory region binding"/>
    <property type="evidence" value="ECO:0007669"/>
    <property type="project" value="TreeGrafter"/>
</dbReference>
<feature type="region of interest" description="Disordered" evidence="4">
    <location>
        <begin position="735"/>
        <end position="757"/>
    </location>
</feature>
<keyword evidence="2" id="KW-0539">Nucleus</keyword>
<dbReference type="SUPFAM" id="SSF49899">
    <property type="entry name" value="Concanavalin A-like lectins/glucanases"/>
    <property type="match status" value="1"/>
</dbReference>
<dbReference type="Gene3D" id="3.90.980.20">
    <property type="match status" value="1"/>
</dbReference>
<keyword evidence="7" id="KW-1185">Reference proteome</keyword>
<feature type="domain" description="B30.2/SPRY" evidence="5">
    <location>
        <begin position="475"/>
        <end position="694"/>
    </location>
</feature>
<comment type="subcellular location">
    <subcellularLocation>
        <location evidence="1">Nucleus</location>
    </subcellularLocation>
</comment>
<dbReference type="InterPro" id="IPR043136">
    <property type="entry name" value="B30.2/SPRY_sf"/>
</dbReference>
<feature type="region of interest" description="Disordered" evidence="4">
    <location>
        <begin position="1"/>
        <end position="24"/>
    </location>
</feature>
<gene>
    <name evidence="6" type="ORF">CcCBS67573_g01760</name>
</gene>
<comment type="caution">
    <text evidence="6">The sequence shown here is derived from an EMBL/GenBank/DDBJ whole genome shotgun (WGS) entry which is preliminary data.</text>
</comment>
<evidence type="ECO:0000256" key="1">
    <source>
        <dbReference type="ARBA" id="ARBA00004123"/>
    </source>
</evidence>
<feature type="compositionally biased region" description="Acidic residues" evidence="4">
    <location>
        <begin position="827"/>
        <end position="846"/>
    </location>
</feature>
<dbReference type="SMART" id="SM00449">
    <property type="entry name" value="SPRY"/>
    <property type="match status" value="1"/>
</dbReference>
<dbReference type="PROSITE" id="PS50188">
    <property type="entry name" value="B302_SPRY"/>
    <property type="match status" value="1"/>
</dbReference>
<proteinExistence type="inferred from homology"/>
<feature type="compositionally biased region" description="Basic and acidic residues" evidence="4">
    <location>
        <begin position="433"/>
        <end position="445"/>
    </location>
</feature>
<dbReference type="InterPro" id="IPR037353">
    <property type="entry name" value="ASH2"/>
</dbReference>
<sequence length="880" mass="96183">MEVSDTMVASQDGKDSGAAIPATNQPQNHIQNHAQMHGHIPSQMQSHMQVPMQIVYAPAFNPLQPGHPGPVGPGGPINYIPPNLVAVPHYMHLVHPHPMPVFVPMNQMHNLNPSMGLVAAANHSQLSHVQRKPAQLSPCYCGVPKPPNYLKPNLQCRVCAKMFHYECIDAFKAWKIPPFLGDDFFIFNCRNCSQKKVEILQRQSMVYSDIAHLALFQMTHQAMAPSNVIWCTDRTYRNAPPAPKMGPTDLRPYFSRKQLGAFVDANWDRFWLKQRASTWTHSLMSALIGGGGGNSNTVVAPEELRFLTGKEQFPGDSSGPSFLALYNKEQYPSMIESKRPRGAAYDILVDGTIVEFGMTEAAKIAMMNASAANALASNFGSADRAEGVVTPPINQANLLGAPSKKKENKRLGGAAQESDNESVGSRKGSKGARTPELRSEPEVANKKKKPNSSGASVAQKMKPRPRELEPEEIDQANSVVLYPDLNNPEHGPVTLSFEVTHTAPQMKLSPDGLTIFTEKGYRMSKATHGVYEGCWYYEVKFHSNEKGHARVGWSQISGDLQAPCGCDVFSYSFRDSPGTLFHQSAHVKGNDAFSAGYIDMLDAIEDGDVLGIMINLPPPTDMDNMVRRLWKLDSSYVQFRTKPLEKVIGSEIRYFKNGVELGTAFTDLYNGKYYPAVSSYQHGTLTLNFGPNFAHALPTGARPYSDVPKVHAWADLALYSYEPFHVSEREPVRTPASASIPMASPPRRKERDGLFGIGFPRKPKKKRRLVKKSTLGVEVVAESGDAAVIGNDTAVNSADAEAVNARLEIHVTDSVAAVDGDKPDGGELVEEEEEEGQDDDDSDVESNETGRQEQGASSMAFESGDTFGSGAALDNGDVAG</sequence>
<feature type="region of interest" description="Disordered" evidence="4">
    <location>
        <begin position="393"/>
        <end position="472"/>
    </location>
</feature>
<dbReference type="GO" id="GO:0048188">
    <property type="term" value="C:Set1C/COMPASS complex"/>
    <property type="evidence" value="ECO:0007669"/>
    <property type="project" value="InterPro"/>
</dbReference>
<evidence type="ECO:0000313" key="6">
    <source>
        <dbReference type="EMBL" id="TPX76962.1"/>
    </source>
</evidence>
<dbReference type="InterPro" id="IPR003877">
    <property type="entry name" value="SPRY_dom"/>
</dbReference>
<comment type="similarity">
    <text evidence="3">Belongs to the cclA family.</text>
</comment>
<dbReference type="InterPro" id="IPR011011">
    <property type="entry name" value="Znf_FYVE_PHD"/>
</dbReference>
<reference evidence="6 7" key="1">
    <citation type="journal article" date="2019" name="Sci. Rep.">
        <title>Comparative genomics of chytrid fungi reveal insights into the obligate biotrophic and pathogenic lifestyle of Synchytrium endobioticum.</title>
        <authorList>
            <person name="van de Vossenberg B.T.L.H."/>
            <person name="Warris S."/>
            <person name="Nguyen H.D.T."/>
            <person name="van Gent-Pelzer M.P.E."/>
            <person name="Joly D.L."/>
            <person name="van de Geest H.C."/>
            <person name="Bonants P.J.M."/>
            <person name="Smith D.S."/>
            <person name="Levesque C.A."/>
            <person name="van der Lee T.A.J."/>
        </authorList>
    </citation>
    <scope>NUCLEOTIDE SEQUENCE [LARGE SCALE GENOMIC DNA]</scope>
    <source>
        <strain evidence="6 7">CBS 675.73</strain>
    </source>
</reference>
<organism evidence="6 7">
    <name type="scientific">Chytriomyces confervae</name>
    <dbReference type="NCBI Taxonomy" id="246404"/>
    <lineage>
        <taxon>Eukaryota</taxon>
        <taxon>Fungi</taxon>
        <taxon>Fungi incertae sedis</taxon>
        <taxon>Chytridiomycota</taxon>
        <taxon>Chytridiomycota incertae sedis</taxon>
        <taxon>Chytridiomycetes</taxon>
        <taxon>Chytridiales</taxon>
        <taxon>Chytriomycetaceae</taxon>
        <taxon>Chytriomyces</taxon>
    </lineage>
</organism>
<dbReference type="SUPFAM" id="SSF57903">
    <property type="entry name" value="FYVE/PHD zinc finger"/>
    <property type="match status" value="1"/>
</dbReference>
<protein>
    <recommendedName>
        <fullName evidence="5">B30.2/SPRY domain-containing protein</fullName>
    </recommendedName>
</protein>
<dbReference type="Proteomes" id="UP000320333">
    <property type="component" value="Unassembled WGS sequence"/>
</dbReference>
<evidence type="ECO:0000256" key="4">
    <source>
        <dbReference type="SAM" id="MobiDB-lite"/>
    </source>
</evidence>
<dbReference type="OrthoDB" id="21243at2759"/>
<dbReference type="STRING" id="246404.A0A507FL46"/>
<dbReference type="InterPro" id="IPR001870">
    <property type="entry name" value="B30.2/SPRY"/>
</dbReference>
<dbReference type="PANTHER" id="PTHR10598:SF0">
    <property type="entry name" value="SET1_ASH2 HISTONE METHYLTRANSFERASE COMPLEX SUBUNIT ASH2"/>
    <property type="match status" value="1"/>
</dbReference>
<dbReference type="Gene3D" id="2.60.120.920">
    <property type="match status" value="1"/>
</dbReference>